<dbReference type="PANTHER" id="PTHR11054:SF0">
    <property type="entry name" value="6-PHOSPHOGLUCONOLACTONASE"/>
    <property type="match status" value="1"/>
</dbReference>
<evidence type="ECO:0000256" key="5">
    <source>
        <dbReference type="ARBA" id="ARBA00013198"/>
    </source>
</evidence>
<organism evidence="10 11">
    <name type="scientific">Aeromicrobium halocynthiae</name>
    <dbReference type="NCBI Taxonomy" id="560557"/>
    <lineage>
        <taxon>Bacteria</taxon>
        <taxon>Bacillati</taxon>
        <taxon>Actinomycetota</taxon>
        <taxon>Actinomycetes</taxon>
        <taxon>Propionibacteriales</taxon>
        <taxon>Nocardioidaceae</taxon>
        <taxon>Aeromicrobium</taxon>
    </lineage>
</organism>
<dbReference type="Gene3D" id="3.40.50.1360">
    <property type="match status" value="1"/>
</dbReference>
<dbReference type="InterPro" id="IPR039104">
    <property type="entry name" value="6PGL"/>
</dbReference>
<comment type="similarity">
    <text evidence="4 7">Belongs to the glucosamine/galactosamine-6-phosphate isomerase family. 6-phosphogluconolactonase subfamily.</text>
</comment>
<gene>
    <name evidence="7 10" type="primary">pgl</name>
    <name evidence="10" type="ORF">GCM10009821_00890</name>
</gene>
<evidence type="ECO:0000256" key="6">
    <source>
        <dbReference type="ARBA" id="ARBA00020337"/>
    </source>
</evidence>
<evidence type="ECO:0000256" key="7">
    <source>
        <dbReference type="RuleBase" id="RU365095"/>
    </source>
</evidence>
<dbReference type="NCBIfam" id="TIGR01198">
    <property type="entry name" value="pgl"/>
    <property type="match status" value="1"/>
</dbReference>
<reference evidence="11" key="1">
    <citation type="journal article" date="2019" name="Int. J. Syst. Evol. Microbiol.">
        <title>The Global Catalogue of Microorganisms (GCM) 10K type strain sequencing project: providing services to taxonomists for standard genome sequencing and annotation.</title>
        <authorList>
            <consortium name="The Broad Institute Genomics Platform"/>
            <consortium name="The Broad Institute Genome Sequencing Center for Infectious Disease"/>
            <person name="Wu L."/>
            <person name="Ma J."/>
        </authorList>
    </citation>
    <scope>NUCLEOTIDE SEQUENCE [LARGE SCALE GENOMIC DNA]</scope>
    <source>
        <strain evidence="11">JCM 15749</strain>
    </source>
</reference>
<comment type="catalytic activity">
    <reaction evidence="1 7">
        <text>6-phospho-D-glucono-1,5-lactone + H2O = 6-phospho-D-gluconate + H(+)</text>
        <dbReference type="Rhea" id="RHEA:12556"/>
        <dbReference type="ChEBI" id="CHEBI:15377"/>
        <dbReference type="ChEBI" id="CHEBI:15378"/>
        <dbReference type="ChEBI" id="CHEBI:57955"/>
        <dbReference type="ChEBI" id="CHEBI:58759"/>
        <dbReference type="EC" id="3.1.1.31"/>
    </reaction>
</comment>
<comment type="function">
    <text evidence="2 7">Hydrolysis of 6-phosphogluconolactone to 6-phosphogluconate.</text>
</comment>
<keyword evidence="7" id="KW-0378">Hydrolase</keyword>
<dbReference type="Pfam" id="PF01182">
    <property type="entry name" value="Glucosamine_iso"/>
    <property type="match status" value="1"/>
</dbReference>
<dbReference type="PANTHER" id="PTHR11054">
    <property type="entry name" value="6-PHOSPHOGLUCONOLACTONASE"/>
    <property type="match status" value="1"/>
</dbReference>
<name>A0ABP5HDX9_9ACTN</name>
<dbReference type="SUPFAM" id="SSF100950">
    <property type="entry name" value="NagB/RpiA/CoA transferase-like"/>
    <property type="match status" value="1"/>
</dbReference>
<evidence type="ECO:0000259" key="9">
    <source>
        <dbReference type="Pfam" id="PF01182"/>
    </source>
</evidence>
<comment type="caution">
    <text evidence="10">The sequence shown here is derived from an EMBL/GenBank/DDBJ whole genome shotgun (WGS) entry which is preliminary data.</text>
</comment>
<keyword evidence="11" id="KW-1185">Reference proteome</keyword>
<comment type="pathway">
    <text evidence="3 7">Carbohydrate degradation; pentose phosphate pathway; D-ribulose 5-phosphate from D-glucose 6-phosphate (oxidative stage): step 2/3.</text>
</comment>
<evidence type="ECO:0000313" key="10">
    <source>
        <dbReference type="EMBL" id="GAA2068803.1"/>
    </source>
</evidence>
<dbReference type="InterPro" id="IPR037171">
    <property type="entry name" value="NagB/RpiA_transferase-like"/>
</dbReference>
<evidence type="ECO:0000256" key="1">
    <source>
        <dbReference type="ARBA" id="ARBA00000832"/>
    </source>
</evidence>
<dbReference type="Proteomes" id="UP001501480">
    <property type="component" value="Unassembled WGS sequence"/>
</dbReference>
<dbReference type="EC" id="3.1.1.31" evidence="5 7"/>
<feature type="region of interest" description="Disordered" evidence="8">
    <location>
        <begin position="214"/>
        <end position="234"/>
    </location>
</feature>
<feature type="domain" description="Glucosamine/galactosamine-6-phosphate isomerase" evidence="9">
    <location>
        <begin position="22"/>
        <end position="236"/>
    </location>
</feature>
<sequence length="248" mass="26355">MTANGPNPAGSTPPPTVERLADEDELASTVAARLGERIAQVQAEGRRPRVVLTGGSIAIAIYERLEASAADWTDVELWFGDERFVPAGHEDRNDRQADDAFLTRLSVPAENVHRMPAHGCDLAMAAAADAYAETLPDGPFDVVLLGLGPDGHIASLFPGLPQVHESERDCVEVFGSPKPPPERLSLTVPVLRRGEAVWFLVSGEGKADAVSRSLADEGSIDETPARSVQGRSETTWFVDEAAASGLPG</sequence>
<evidence type="ECO:0000256" key="3">
    <source>
        <dbReference type="ARBA" id="ARBA00004961"/>
    </source>
</evidence>
<dbReference type="CDD" id="cd01400">
    <property type="entry name" value="6PGL"/>
    <property type="match status" value="1"/>
</dbReference>
<dbReference type="EMBL" id="BAAAPY010000001">
    <property type="protein sequence ID" value="GAA2068803.1"/>
    <property type="molecule type" value="Genomic_DNA"/>
</dbReference>
<protein>
    <recommendedName>
        <fullName evidence="6 7">6-phosphogluconolactonase</fullName>
        <shortName evidence="7">6PGL</shortName>
        <ecNumber evidence="5 7">3.1.1.31</ecNumber>
    </recommendedName>
</protein>
<accession>A0ABP5HDX9</accession>
<evidence type="ECO:0000256" key="8">
    <source>
        <dbReference type="SAM" id="MobiDB-lite"/>
    </source>
</evidence>
<evidence type="ECO:0000256" key="4">
    <source>
        <dbReference type="ARBA" id="ARBA00010662"/>
    </source>
</evidence>
<evidence type="ECO:0000256" key="2">
    <source>
        <dbReference type="ARBA" id="ARBA00002681"/>
    </source>
</evidence>
<proteinExistence type="inferred from homology"/>
<dbReference type="InterPro" id="IPR006148">
    <property type="entry name" value="Glc/Gal-6P_isomerase"/>
</dbReference>
<evidence type="ECO:0000313" key="11">
    <source>
        <dbReference type="Proteomes" id="UP001501480"/>
    </source>
</evidence>
<dbReference type="RefSeq" id="WP_344323000.1">
    <property type="nucleotide sequence ID" value="NZ_BAAAPY010000001.1"/>
</dbReference>
<dbReference type="InterPro" id="IPR005900">
    <property type="entry name" value="6-phosphogluconolactonase_DevB"/>
</dbReference>